<evidence type="ECO:0000259" key="5">
    <source>
        <dbReference type="Pfam" id="PF01948"/>
    </source>
</evidence>
<feature type="binding site" evidence="4">
    <location>
        <position position="111"/>
    </location>
    <ligand>
        <name>Zn(2+)</name>
        <dbReference type="ChEBI" id="CHEBI:29105"/>
    </ligand>
</feature>
<feature type="binding site" evidence="4">
    <location>
        <position position="135"/>
    </location>
    <ligand>
        <name>Zn(2+)</name>
        <dbReference type="ChEBI" id="CHEBI:29105"/>
    </ligand>
</feature>
<comment type="subunit">
    <text evidence="4">Contains catalytic and regulatory chains.</text>
</comment>
<dbReference type="PANTHER" id="PTHR35805:SF1">
    <property type="entry name" value="ASPARTATE CARBAMOYLTRANSFERASE REGULATORY CHAIN"/>
    <property type="match status" value="1"/>
</dbReference>
<dbReference type="InterPro" id="IPR002801">
    <property type="entry name" value="Asp_carbamoylTrfase_reg"/>
</dbReference>
<dbReference type="GO" id="GO:0016740">
    <property type="term" value="F:transferase activity"/>
    <property type="evidence" value="ECO:0007669"/>
    <property type="project" value="UniProtKB-KW"/>
</dbReference>
<comment type="similarity">
    <text evidence="4">Belongs to the PyrI family.</text>
</comment>
<dbReference type="InterPro" id="IPR036792">
    <property type="entry name" value="Asp_carbatrfase_reg_C_sf"/>
</dbReference>
<protein>
    <recommendedName>
        <fullName evidence="4">Aspartate carbamoyltransferase regulatory chain</fullName>
    </recommendedName>
</protein>
<evidence type="ECO:0000256" key="3">
    <source>
        <dbReference type="ARBA" id="ARBA00022975"/>
    </source>
</evidence>
<dbReference type="InterPro" id="IPR020545">
    <property type="entry name" value="Asp_carbamoyltransf_reg_N"/>
</dbReference>
<dbReference type="STRING" id="1619044.UY92_C0002G0021"/>
<accession>A0A0G2BBH2</accession>
<dbReference type="HAMAP" id="MF_00002">
    <property type="entry name" value="Asp_carb_tr_reg"/>
    <property type="match status" value="1"/>
</dbReference>
<evidence type="ECO:0000256" key="1">
    <source>
        <dbReference type="ARBA" id="ARBA00022723"/>
    </source>
</evidence>
<evidence type="ECO:0000313" key="7">
    <source>
        <dbReference type="EMBL" id="KKW42904.1"/>
    </source>
</evidence>
<comment type="caution">
    <text evidence="7">The sequence shown here is derived from an EMBL/GenBank/DDBJ whole genome shotgun (WGS) entry which is preliminary data.</text>
</comment>
<evidence type="ECO:0000256" key="2">
    <source>
        <dbReference type="ARBA" id="ARBA00022833"/>
    </source>
</evidence>
<keyword evidence="2 4" id="KW-0862">Zinc</keyword>
<sequence length="150" mass="17085">MRAYKVFAIKDGTVIDHIPNGKGLRLIAALKLNDMNTVLTMGTHFTSKRLGRKDIVKIEHKELSPSEVNQVCLFAPTATINIIREHKVVKKFTVAVPPVFTELVICPNSRCITNHERTPSTFYPLADGERLRLRCHYCEKIFSHEEVSLR</sequence>
<dbReference type="Gene3D" id="3.30.70.140">
    <property type="entry name" value="Aspartate carbamoyltransferase regulatory subunit, N-terminal domain"/>
    <property type="match status" value="1"/>
</dbReference>
<reference evidence="7 8" key="1">
    <citation type="journal article" date="2015" name="Nature">
        <title>rRNA introns, odd ribosomes, and small enigmatic genomes across a large radiation of phyla.</title>
        <authorList>
            <person name="Brown C.T."/>
            <person name="Hug L.A."/>
            <person name="Thomas B.C."/>
            <person name="Sharon I."/>
            <person name="Castelle C.J."/>
            <person name="Singh A."/>
            <person name="Wilkins M.J."/>
            <person name="Williams K.H."/>
            <person name="Banfield J.F."/>
        </authorList>
    </citation>
    <scope>NUCLEOTIDE SEQUENCE [LARGE SCALE GENOMIC DNA]</scope>
</reference>
<dbReference type="Pfam" id="PF02748">
    <property type="entry name" value="PyrI_C"/>
    <property type="match status" value="1"/>
</dbReference>
<dbReference type="Proteomes" id="UP000033870">
    <property type="component" value="Unassembled WGS sequence"/>
</dbReference>
<evidence type="ECO:0000313" key="8">
    <source>
        <dbReference type="Proteomes" id="UP000033870"/>
    </source>
</evidence>
<dbReference type="AlphaFoldDB" id="A0A0G2BBH2"/>
<dbReference type="GO" id="GO:0006207">
    <property type="term" value="P:'de novo' pyrimidine nucleobase biosynthetic process"/>
    <property type="evidence" value="ECO:0007669"/>
    <property type="project" value="InterPro"/>
</dbReference>
<keyword evidence="1 4" id="KW-0479">Metal-binding</keyword>
<dbReference type="NCBIfam" id="TIGR00240">
    <property type="entry name" value="ATCase_reg"/>
    <property type="match status" value="1"/>
</dbReference>
<dbReference type="Gene3D" id="2.30.30.20">
    <property type="entry name" value="Aspartate carbamoyltransferase regulatory subunit, C-terminal domain"/>
    <property type="match status" value="1"/>
</dbReference>
<name>A0A0G2BBH2_9BACT</name>
<evidence type="ECO:0000259" key="6">
    <source>
        <dbReference type="Pfam" id="PF02748"/>
    </source>
</evidence>
<proteinExistence type="inferred from homology"/>
<dbReference type="SUPFAM" id="SSF57825">
    <property type="entry name" value="Aspartate carbamoyltransferase, Regulatory-chain, C-terminal domain"/>
    <property type="match status" value="1"/>
</dbReference>
<feature type="domain" description="Aspartate carbamoyltransferase regulatory subunit C-terminal" evidence="6">
    <location>
        <begin position="102"/>
        <end position="147"/>
    </location>
</feature>
<dbReference type="SUPFAM" id="SSF54893">
    <property type="entry name" value="Aspartate carbamoyltransferase, Regulatory-chain, N-terminal domain"/>
    <property type="match status" value="1"/>
</dbReference>
<dbReference type="Pfam" id="PF01948">
    <property type="entry name" value="PyrI"/>
    <property type="match status" value="1"/>
</dbReference>
<keyword evidence="3 4" id="KW-0665">Pyrimidine biosynthesis</keyword>
<comment type="function">
    <text evidence="4">Involved in allosteric regulation of aspartate carbamoyltransferase.</text>
</comment>
<evidence type="ECO:0000256" key="4">
    <source>
        <dbReference type="HAMAP-Rule" id="MF_00002"/>
    </source>
</evidence>
<dbReference type="GO" id="GO:0009347">
    <property type="term" value="C:aspartate carbamoyltransferase complex"/>
    <property type="evidence" value="ECO:0007669"/>
    <property type="project" value="InterPro"/>
</dbReference>
<dbReference type="GO" id="GO:0046872">
    <property type="term" value="F:metal ion binding"/>
    <property type="evidence" value="ECO:0007669"/>
    <property type="project" value="UniProtKB-KW"/>
</dbReference>
<organism evidence="7 8">
    <name type="scientific">Candidatus Magasanikbacteria bacterium GW2011_GWA2_56_11</name>
    <dbReference type="NCBI Taxonomy" id="1619044"/>
    <lineage>
        <taxon>Bacteria</taxon>
        <taxon>Candidatus Magasanikiibacteriota</taxon>
    </lineage>
</organism>
<feature type="binding site" evidence="4">
    <location>
        <position position="138"/>
    </location>
    <ligand>
        <name>Zn(2+)</name>
        <dbReference type="ChEBI" id="CHEBI:29105"/>
    </ligand>
</feature>
<dbReference type="PANTHER" id="PTHR35805">
    <property type="entry name" value="ASPARTATE CARBAMOYLTRANSFERASE REGULATORY CHAIN"/>
    <property type="match status" value="1"/>
</dbReference>
<dbReference type="GO" id="GO:0006221">
    <property type="term" value="P:pyrimidine nucleotide biosynthetic process"/>
    <property type="evidence" value="ECO:0007669"/>
    <property type="project" value="UniProtKB-UniRule"/>
</dbReference>
<comment type="cofactor">
    <cofactor evidence="4">
        <name>Zn(2+)</name>
        <dbReference type="ChEBI" id="CHEBI:29105"/>
    </cofactor>
    <text evidence="4">Binds 1 zinc ion per subunit.</text>
</comment>
<keyword evidence="7" id="KW-0808">Transferase</keyword>
<feature type="domain" description="Aspartate carbamoyltransferase regulatory subunit N-terminal" evidence="5">
    <location>
        <begin position="5"/>
        <end position="94"/>
    </location>
</feature>
<gene>
    <name evidence="4" type="primary">pyrI</name>
    <name evidence="7" type="ORF">UY92_C0002G0021</name>
</gene>
<dbReference type="PATRIC" id="fig|1619044.3.peg.131"/>
<dbReference type="InterPro" id="IPR036793">
    <property type="entry name" value="Asp_carbatrfase_reg_N_sf"/>
</dbReference>
<feature type="binding site" evidence="4">
    <location>
        <position position="106"/>
    </location>
    <ligand>
        <name>Zn(2+)</name>
        <dbReference type="ChEBI" id="CHEBI:29105"/>
    </ligand>
</feature>
<dbReference type="EMBL" id="LCRX01000002">
    <property type="protein sequence ID" value="KKW42904.1"/>
    <property type="molecule type" value="Genomic_DNA"/>
</dbReference>
<dbReference type="InterPro" id="IPR020542">
    <property type="entry name" value="Asp_carbamoyltrfase_reg_C"/>
</dbReference>